<evidence type="ECO:0008006" key="3">
    <source>
        <dbReference type="Google" id="ProtNLM"/>
    </source>
</evidence>
<organism evidence="1 2">
    <name type="scientific">Rhizophagus irregularis (strain DAOM 197198w)</name>
    <name type="common">Glomus intraradices</name>
    <dbReference type="NCBI Taxonomy" id="1432141"/>
    <lineage>
        <taxon>Eukaryota</taxon>
        <taxon>Fungi</taxon>
        <taxon>Fungi incertae sedis</taxon>
        <taxon>Mucoromycota</taxon>
        <taxon>Glomeromycotina</taxon>
        <taxon>Glomeromycetes</taxon>
        <taxon>Glomerales</taxon>
        <taxon>Glomeraceae</taxon>
        <taxon>Rhizophagus</taxon>
    </lineage>
</organism>
<reference evidence="1 2" key="1">
    <citation type="submission" date="2014-02" db="EMBL/GenBank/DDBJ databases">
        <title>Single nucleus genome sequencing reveals high similarity among nuclei of an endomycorrhizal fungus.</title>
        <authorList>
            <person name="Lin K."/>
            <person name="Geurts R."/>
            <person name="Zhang Z."/>
            <person name="Limpens E."/>
            <person name="Saunders D.G."/>
            <person name="Mu D."/>
            <person name="Pang E."/>
            <person name="Cao H."/>
            <person name="Cha H."/>
            <person name="Lin T."/>
            <person name="Zhou Q."/>
            <person name="Shang Y."/>
            <person name="Li Y."/>
            <person name="Ivanov S."/>
            <person name="Sharma T."/>
            <person name="Velzen R.V."/>
            <person name="Ruijter N.D."/>
            <person name="Aanen D.K."/>
            <person name="Win J."/>
            <person name="Kamoun S."/>
            <person name="Bisseling T."/>
            <person name="Huang S."/>
        </authorList>
    </citation>
    <scope>NUCLEOTIDE SEQUENCE [LARGE SCALE GENOMIC DNA]</scope>
    <source>
        <strain evidence="2">DAOM197198w</strain>
    </source>
</reference>
<dbReference type="Gene3D" id="3.80.10.10">
    <property type="entry name" value="Ribonuclease Inhibitor"/>
    <property type="match status" value="1"/>
</dbReference>
<dbReference type="EMBL" id="JEMT01028539">
    <property type="protein sequence ID" value="EXX54288.1"/>
    <property type="molecule type" value="Genomic_DNA"/>
</dbReference>
<protein>
    <recommendedName>
        <fullName evidence="3">F-box domain-containing protein</fullName>
    </recommendedName>
</protein>
<dbReference type="InterPro" id="IPR032675">
    <property type="entry name" value="LRR_dom_sf"/>
</dbReference>
<accession>A0A015LHF2</accession>
<evidence type="ECO:0000313" key="2">
    <source>
        <dbReference type="Proteomes" id="UP000022910"/>
    </source>
</evidence>
<dbReference type="Proteomes" id="UP000022910">
    <property type="component" value="Unassembled WGS sequence"/>
</dbReference>
<sequence length="490" mass="58164">MSKLNDDIFFLILQELINDRKSLYSCLSVNKLLCELVVSILWRDPYKYLRSRDIEERLKRGTLFERIILFHLPESSRNHLISKGINIIPEQRQKLLFDYIKYCQYICYGKYFHESHNLTDSQYAILNQEIIKLFISKCYAIKRLSTMVSEYPIYTFPGANVSLSKLKELQCMSCSELSFYYGLAQICRSIEKISLMLFESNSGIAHLIEMQTRIKYLCVYVDDNDYGFKDKNESKKEQVSGENKHKRIFQALVKHADSILYFMLWIDRSFPFCLFPQLINLETLKLINDLGVEQRLFEKQLEMASFPNLQVLELTSISLSIATKIIENTNGNLWKVKIESSDFNNTIIYIRAIINYCPNIEYVSLFINNQNLDELKRLLISCQRLEGIELLIKMAENVRFMSEKFFYILVSLAPTSLYKIQIDLRIFSLKTLDLFFINWRGRKFLHLYPLITWRSTSDSLKKYEIEGIIKYCMDNSFWYIEKYEEIEWED</sequence>
<evidence type="ECO:0000313" key="1">
    <source>
        <dbReference type="EMBL" id="EXX54288.1"/>
    </source>
</evidence>
<proteinExistence type="predicted"/>
<gene>
    <name evidence="1" type="ORF">RirG_235930</name>
</gene>
<keyword evidence="2" id="KW-1185">Reference proteome</keyword>
<dbReference type="AlphaFoldDB" id="A0A015LHF2"/>
<dbReference type="OrthoDB" id="2319452at2759"/>
<dbReference type="HOGENOM" id="CLU_028913_8_1_1"/>
<comment type="caution">
    <text evidence="1">The sequence shown here is derived from an EMBL/GenBank/DDBJ whole genome shotgun (WGS) entry which is preliminary data.</text>
</comment>
<name>A0A015LHF2_RHIIW</name>